<dbReference type="GO" id="GO:0003700">
    <property type="term" value="F:DNA-binding transcription factor activity"/>
    <property type="evidence" value="ECO:0007669"/>
    <property type="project" value="InterPro"/>
</dbReference>
<accession>A0A2G2VXM2</accession>
<sequence>MDVGNERRDGGVTEVDNEIVRLLITRVDDRVRVSLSGGNSNIENIKETRRTLEGEIYQAKEEDKIHENTLAIYSEDKDLFTKMEEALPGKSHDDIINHYNILIDNVEPINSGRSQLPNYLEVHSDSNQNSRGRMAKRGFLDRIETQVFLKIGLII</sequence>
<keyword evidence="2" id="KW-0804">Transcription</keyword>
<evidence type="ECO:0000256" key="2">
    <source>
        <dbReference type="ARBA" id="ARBA00023163"/>
    </source>
</evidence>
<dbReference type="PANTHER" id="PTHR43952">
    <property type="entry name" value="MYB FAMILY TRANSCRIPTION FACTOR-RELATED"/>
    <property type="match status" value="1"/>
</dbReference>
<evidence type="ECO:0000313" key="5">
    <source>
        <dbReference type="Proteomes" id="UP000224567"/>
    </source>
</evidence>
<dbReference type="PANTHER" id="PTHR43952:SF91">
    <property type="entry name" value="MYB-LIKE DOMAIN-CONTAINING PROTEIN"/>
    <property type="match status" value="1"/>
</dbReference>
<keyword evidence="1" id="KW-0805">Transcription regulation</keyword>
<dbReference type="Gene3D" id="1.10.10.60">
    <property type="entry name" value="Homeodomain-like"/>
    <property type="match status" value="1"/>
</dbReference>
<reference evidence="4 5" key="1">
    <citation type="journal article" date="2017" name="Genome Biol.">
        <title>New reference genome sequences of hot pepper reveal the massive evolution of plant disease-resistance genes by retroduplication.</title>
        <authorList>
            <person name="Kim S."/>
            <person name="Park J."/>
            <person name="Yeom S.I."/>
            <person name="Kim Y.M."/>
            <person name="Seo E."/>
            <person name="Kim K.T."/>
            <person name="Kim M.S."/>
            <person name="Lee J.M."/>
            <person name="Cheong K."/>
            <person name="Shin H.S."/>
            <person name="Kim S.B."/>
            <person name="Han K."/>
            <person name="Lee J."/>
            <person name="Park M."/>
            <person name="Lee H.A."/>
            <person name="Lee H.Y."/>
            <person name="Lee Y."/>
            <person name="Oh S."/>
            <person name="Lee J.H."/>
            <person name="Choi E."/>
            <person name="Choi E."/>
            <person name="Lee S.E."/>
            <person name="Jeon J."/>
            <person name="Kim H."/>
            <person name="Choi G."/>
            <person name="Song H."/>
            <person name="Lee J."/>
            <person name="Lee S.C."/>
            <person name="Kwon J.K."/>
            <person name="Lee H.Y."/>
            <person name="Koo N."/>
            <person name="Hong Y."/>
            <person name="Kim R.W."/>
            <person name="Kang W.H."/>
            <person name="Huh J.H."/>
            <person name="Kang B.C."/>
            <person name="Yang T.J."/>
            <person name="Lee Y.H."/>
            <person name="Bennetzen J.L."/>
            <person name="Choi D."/>
        </authorList>
    </citation>
    <scope>NUCLEOTIDE SEQUENCE [LARGE SCALE GENOMIC DNA]</scope>
    <source>
        <strain evidence="5">cv. PBC81</strain>
    </source>
</reference>
<reference evidence="5" key="2">
    <citation type="journal article" date="2017" name="J. Anim. Genet.">
        <title>Multiple reference genome sequences of hot pepper reveal the massive evolution of plant disease resistance genes by retroduplication.</title>
        <authorList>
            <person name="Kim S."/>
            <person name="Park J."/>
            <person name="Yeom S.-I."/>
            <person name="Kim Y.-M."/>
            <person name="Seo E."/>
            <person name="Kim K.-T."/>
            <person name="Kim M.-S."/>
            <person name="Lee J.M."/>
            <person name="Cheong K."/>
            <person name="Shin H.-S."/>
            <person name="Kim S.-B."/>
            <person name="Han K."/>
            <person name="Lee J."/>
            <person name="Park M."/>
            <person name="Lee H.-A."/>
            <person name="Lee H.-Y."/>
            <person name="Lee Y."/>
            <person name="Oh S."/>
            <person name="Lee J.H."/>
            <person name="Choi E."/>
            <person name="Choi E."/>
            <person name="Lee S.E."/>
            <person name="Jeon J."/>
            <person name="Kim H."/>
            <person name="Choi G."/>
            <person name="Song H."/>
            <person name="Lee J."/>
            <person name="Lee S.-C."/>
            <person name="Kwon J.-K."/>
            <person name="Lee H.-Y."/>
            <person name="Koo N."/>
            <person name="Hong Y."/>
            <person name="Kim R.W."/>
            <person name="Kang W.-H."/>
            <person name="Huh J.H."/>
            <person name="Kang B.-C."/>
            <person name="Yang T.-J."/>
            <person name="Lee Y.-H."/>
            <person name="Bennetzen J.L."/>
            <person name="Choi D."/>
        </authorList>
    </citation>
    <scope>NUCLEOTIDE SEQUENCE [LARGE SCALE GENOMIC DNA]</scope>
    <source>
        <strain evidence="5">cv. PBC81</strain>
    </source>
</reference>
<keyword evidence="3" id="KW-0539">Nucleus</keyword>
<evidence type="ECO:0000256" key="1">
    <source>
        <dbReference type="ARBA" id="ARBA00023015"/>
    </source>
</evidence>
<dbReference type="EMBL" id="MLFT02000009">
    <property type="protein sequence ID" value="PHT37725.1"/>
    <property type="molecule type" value="Genomic_DNA"/>
</dbReference>
<keyword evidence="5" id="KW-1185">Reference proteome</keyword>
<dbReference type="Proteomes" id="UP000224567">
    <property type="component" value="Unassembled WGS sequence"/>
</dbReference>
<dbReference type="InterPro" id="IPR044636">
    <property type="entry name" value="RADIALIS-like"/>
</dbReference>
<name>A0A2G2VXM2_CAPBA</name>
<proteinExistence type="predicted"/>
<comment type="caution">
    <text evidence="4">The sequence shown here is derived from an EMBL/GenBank/DDBJ whole genome shotgun (WGS) entry which is preliminary data.</text>
</comment>
<evidence type="ECO:0000256" key="3">
    <source>
        <dbReference type="ARBA" id="ARBA00023242"/>
    </source>
</evidence>
<organism evidence="4 5">
    <name type="scientific">Capsicum baccatum</name>
    <name type="common">Peruvian pepper</name>
    <dbReference type="NCBI Taxonomy" id="33114"/>
    <lineage>
        <taxon>Eukaryota</taxon>
        <taxon>Viridiplantae</taxon>
        <taxon>Streptophyta</taxon>
        <taxon>Embryophyta</taxon>
        <taxon>Tracheophyta</taxon>
        <taxon>Spermatophyta</taxon>
        <taxon>Magnoliopsida</taxon>
        <taxon>eudicotyledons</taxon>
        <taxon>Gunneridae</taxon>
        <taxon>Pentapetalae</taxon>
        <taxon>asterids</taxon>
        <taxon>lamiids</taxon>
        <taxon>Solanales</taxon>
        <taxon>Solanaceae</taxon>
        <taxon>Solanoideae</taxon>
        <taxon>Capsiceae</taxon>
        <taxon>Capsicum</taxon>
    </lineage>
</organism>
<gene>
    <name evidence="4" type="ORF">CQW23_21298</name>
</gene>
<evidence type="ECO:0000313" key="4">
    <source>
        <dbReference type="EMBL" id="PHT37725.1"/>
    </source>
</evidence>
<dbReference type="OrthoDB" id="118550at2759"/>
<dbReference type="AlphaFoldDB" id="A0A2G2VXM2"/>
<dbReference type="STRING" id="33114.A0A2G2VXM2"/>
<protein>
    <submittedName>
        <fullName evidence="4">Uncharacterized protein</fullName>
    </submittedName>
</protein>